<name>A0A1I7UJ73_9PELO</name>
<keyword evidence="1" id="KW-1185">Reference proteome</keyword>
<dbReference type="Proteomes" id="UP000095282">
    <property type="component" value="Unplaced"/>
</dbReference>
<dbReference type="eggNOG" id="KOG2064">
    <property type="taxonomic scope" value="Eukaryota"/>
</dbReference>
<evidence type="ECO:0000313" key="1">
    <source>
        <dbReference type="Proteomes" id="UP000095282"/>
    </source>
</evidence>
<dbReference type="AlphaFoldDB" id="A0A1I7UJ73"/>
<organism evidence="1 2">
    <name type="scientific">Caenorhabditis tropicalis</name>
    <dbReference type="NCBI Taxonomy" id="1561998"/>
    <lineage>
        <taxon>Eukaryota</taxon>
        <taxon>Metazoa</taxon>
        <taxon>Ecdysozoa</taxon>
        <taxon>Nematoda</taxon>
        <taxon>Chromadorea</taxon>
        <taxon>Rhabditida</taxon>
        <taxon>Rhabditina</taxon>
        <taxon>Rhabditomorpha</taxon>
        <taxon>Rhabditoidea</taxon>
        <taxon>Rhabditidae</taxon>
        <taxon>Peloderinae</taxon>
        <taxon>Caenorhabditis</taxon>
    </lineage>
</organism>
<sequence length="208" mass="24543">MDPSKHYRYCSIQGLDDQDIFHRSSENTTKELILEQKWRPFDEKGTPNPYYSSNQSILQNYLQNYKTEGIDLLESTILGVLNNNDKIVDKFDSLPGLRKFFDKSGEKEMDLMKKFANVVRIMMRIEELLPEKYQKLMKQTKNGTPLNMKSFYSINFIFFCFLEELIGFSATTGSCCDQRLNYGRYKEELEKLDQAVNIRKQMLLEVLY</sequence>
<dbReference type="WBParaSite" id="Csp11.Scaffold629.g9864.t1">
    <property type="protein sequence ID" value="Csp11.Scaffold629.g9864.t1"/>
    <property type="gene ID" value="Csp11.Scaffold629.g9864"/>
</dbReference>
<proteinExistence type="predicted"/>
<protein>
    <submittedName>
        <fullName evidence="2">Mediator of RNA polymerase II transcription subunit 7</fullName>
    </submittedName>
</protein>
<evidence type="ECO:0000313" key="2">
    <source>
        <dbReference type="WBParaSite" id="Csp11.Scaffold629.g9864.t1"/>
    </source>
</evidence>
<dbReference type="STRING" id="1561998.A0A1I7UJ73"/>
<accession>A0A1I7UJ73</accession>
<reference evidence="2" key="1">
    <citation type="submission" date="2016-11" db="UniProtKB">
        <authorList>
            <consortium name="WormBaseParasite"/>
        </authorList>
    </citation>
    <scope>IDENTIFICATION</scope>
</reference>